<evidence type="ECO:0000256" key="1">
    <source>
        <dbReference type="ARBA" id="ARBA00023015"/>
    </source>
</evidence>
<gene>
    <name evidence="5" type="primary">araR</name>
    <name evidence="5" type="ORF">OSSY52_16390</name>
</gene>
<dbReference type="Pfam" id="PF00392">
    <property type="entry name" value="GntR"/>
    <property type="match status" value="1"/>
</dbReference>
<dbReference type="SUPFAM" id="SSF46785">
    <property type="entry name" value="Winged helix' DNA-binding domain"/>
    <property type="match status" value="1"/>
</dbReference>
<dbReference type="Gene3D" id="1.10.10.10">
    <property type="entry name" value="Winged helix-like DNA-binding domain superfamily/Winged helix DNA-binding domain"/>
    <property type="match status" value="1"/>
</dbReference>
<keyword evidence="2" id="KW-0238">DNA-binding</keyword>
<protein>
    <submittedName>
        <fullName evidence="5">Arabinose metabolism transcriptional repressor</fullName>
    </submittedName>
</protein>
<dbReference type="RefSeq" id="WP_190614065.1">
    <property type="nucleotide sequence ID" value="NZ_AP018712.1"/>
</dbReference>
<dbReference type="InterPro" id="IPR001761">
    <property type="entry name" value="Peripla_BP/Lac1_sug-bd_dom"/>
</dbReference>
<evidence type="ECO:0000313" key="5">
    <source>
        <dbReference type="EMBL" id="BBE31498.1"/>
    </source>
</evidence>
<accession>A0A7G1G4N9</accession>
<dbReference type="InterPro" id="IPR036388">
    <property type="entry name" value="WH-like_DNA-bd_sf"/>
</dbReference>
<evidence type="ECO:0000256" key="2">
    <source>
        <dbReference type="ARBA" id="ARBA00023125"/>
    </source>
</evidence>
<proteinExistence type="predicted"/>
<dbReference type="SMART" id="SM00345">
    <property type="entry name" value="HTH_GNTR"/>
    <property type="match status" value="1"/>
</dbReference>
<evidence type="ECO:0000259" key="4">
    <source>
        <dbReference type="PROSITE" id="PS50949"/>
    </source>
</evidence>
<dbReference type="FunCoup" id="A0A7G1G4N9">
    <property type="interactions" value="13"/>
</dbReference>
<dbReference type="PANTHER" id="PTHR30146">
    <property type="entry name" value="LACI-RELATED TRANSCRIPTIONAL REPRESSOR"/>
    <property type="match status" value="1"/>
</dbReference>
<dbReference type="Pfam" id="PF00532">
    <property type="entry name" value="Peripla_BP_1"/>
    <property type="match status" value="1"/>
</dbReference>
<evidence type="ECO:0000256" key="3">
    <source>
        <dbReference type="ARBA" id="ARBA00023163"/>
    </source>
</evidence>
<dbReference type="PANTHER" id="PTHR30146:SF109">
    <property type="entry name" value="HTH-TYPE TRANSCRIPTIONAL REGULATOR GALS"/>
    <property type="match status" value="1"/>
</dbReference>
<dbReference type="InParanoid" id="A0A7G1G4N9"/>
<keyword evidence="1" id="KW-0805">Transcription regulation</keyword>
<dbReference type="SUPFAM" id="SSF53822">
    <property type="entry name" value="Periplasmic binding protein-like I"/>
    <property type="match status" value="1"/>
</dbReference>
<dbReference type="PRINTS" id="PR00035">
    <property type="entry name" value="HTHGNTR"/>
</dbReference>
<dbReference type="InterPro" id="IPR028082">
    <property type="entry name" value="Peripla_BP_I"/>
</dbReference>
<dbReference type="EMBL" id="AP018712">
    <property type="protein sequence ID" value="BBE31498.1"/>
    <property type="molecule type" value="Genomic_DNA"/>
</dbReference>
<dbReference type="GO" id="GO:0003700">
    <property type="term" value="F:DNA-binding transcription factor activity"/>
    <property type="evidence" value="ECO:0007669"/>
    <property type="project" value="InterPro"/>
</dbReference>
<keyword evidence="3" id="KW-0804">Transcription</keyword>
<name>A0A7G1G4N9_9BACT</name>
<sequence length="366" mass="42149">MEQSNKPLYIKIKEYILKNINNGTFKPGEVIPTERSLSENLKVSRQTIRKAIQELVYAGYLYRVQGAGTFVFDKSINSDKKNNHIGVLLNNCSDEFESKILNGIEKALEEKGFSITFMNSNENYKKEAENIHKLKHEGVAGMIIMPAEDQKDSNAISDLKEEQFPFVLVDRRLQGCETDVVMSDNIDGTFKATNHLIDRGHHKIAFIKNRYSITSTIEDRITGYKKAMKNFGFEDEEILLYSYNEYKKTEDQIYEELYKYITENKITGIVALNDYVALHIVKMSRIKNIKIPEDLSVVGFDDKEIVKHLEVPLTTVAQYPKNIGYQAGNLLIKKIEIKNNDELDSKIIHQIYYPTKLIIRNSTKNL</sequence>
<dbReference type="Gene3D" id="3.40.50.2300">
    <property type="match status" value="2"/>
</dbReference>
<dbReference type="InterPro" id="IPR000524">
    <property type="entry name" value="Tscrpt_reg_HTH_GntR"/>
</dbReference>
<dbReference type="KEGG" id="ocy:OSSY52_16390"/>
<dbReference type="CDD" id="cd07377">
    <property type="entry name" value="WHTH_GntR"/>
    <property type="match status" value="1"/>
</dbReference>
<dbReference type="AlphaFoldDB" id="A0A7G1G4N9"/>
<dbReference type="FunFam" id="1.10.10.10:FF:000079">
    <property type="entry name" value="GntR family transcriptional regulator"/>
    <property type="match status" value="1"/>
</dbReference>
<organism evidence="5 6">
    <name type="scientific">Tepiditoga spiralis</name>
    <dbReference type="NCBI Taxonomy" id="2108365"/>
    <lineage>
        <taxon>Bacteria</taxon>
        <taxon>Thermotogati</taxon>
        <taxon>Thermotogota</taxon>
        <taxon>Thermotogae</taxon>
        <taxon>Petrotogales</taxon>
        <taxon>Petrotogaceae</taxon>
        <taxon>Tepiditoga</taxon>
    </lineage>
</organism>
<evidence type="ECO:0000313" key="6">
    <source>
        <dbReference type="Proteomes" id="UP000516361"/>
    </source>
</evidence>
<reference evidence="5 6" key="1">
    <citation type="submission" date="2018-06" db="EMBL/GenBank/DDBJ databases">
        <title>Genome sequencing of Oceanotoga sp. sy52.</title>
        <authorList>
            <person name="Mori K."/>
        </authorList>
    </citation>
    <scope>NUCLEOTIDE SEQUENCE [LARGE SCALE GENOMIC DNA]</scope>
    <source>
        <strain evidence="6">sy52</strain>
    </source>
</reference>
<dbReference type="CDD" id="cd06267">
    <property type="entry name" value="PBP1_LacI_sugar_binding-like"/>
    <property type="match status" value="1"/>
</dbReference>
<keyword evidence="6" id="KW-1185">Reference proteome</keyword>
<dbReference type="Proteomes" id="UP000516361">
    <property type="component" value="Chromosome"/>
</dbReference>
<dbReference type="GO" id="GO:0000976">
    <property type="term" value="F:transcription cis-regulatory region binding"/>
    <property type="evidence" value="ECO:0007669"/>
    <property type="project" value="TreeGrafter"/>
</dbReference>
<dbReference type="InterPro" id="IPR036390">
    <property type="entry name" value="WH_DNA-bd_sf"/>
</dbReference>
<feature type="domain" description="HTH gntR-type" evidence="4">
    <location>
        <begin position="6"/>
        <end position="74"/>
    </location>
</feature>
<dbReference type="PROSITE" id="PS50949">
    <property type="entry name" value="HTH_GNTR"/>
    <property type="match status" value="1"/>
</dbReference>